<comment type="caution">
    <text evidence="2">The sequence shown here is derived from an EMBL/GenBank/DDBJ whole genome shotgun (WGS) entry which is preliminary data.</text>
</comment>
<dbReference type="AlphaFoldDB" id="A0A5J5F2R4"/>
<dbReference type="EMBL" id="VXIS01000045">
    <property type="protein sequence ID" value="KAA8910551.1"/>
    <property type="molecule type" value="Genomic_DNA"/>
</dbReference>
<organism evidence="2 3">
    <name type="scientific">Sphaerosporella brunnea</name>
    <dbReference type="NCBI Taxonomy" id="1250544"/>
    <lineage>
        <taxon>Eukaryota</taxon>
        <taxon>Fungi</taxon>
        <taxon>Dikarya</taxon>
        <taxon>Ascomycota</taxon>
        <taxon>Pezizomycotina</taxon>
        <taxon>Pezizomycetes</taxon>
        <taxon>Pezizales</taxon>
        <taxon>Pyronemataceae</taxon>
        <taxon>Sphaerosporella</taxon>
    </lineage>
</organism>
<dbReference type="OrthoDB" id="20774at2759"/>
<dbReference type="Gene3D" id="2.130.10.10">
    <property type="entry name" value="YVTN repeat-like/Quinoprotein amine dehydrogenase"/>
    <property type="match status" value="1"/>
</dbReference>
<reference evidence="2 3" key="1">
    <citation type="submission" date="2019-09" db="EMBL/GenBank/DDBJ databases">
        <title>Draft genome of the ectomycorrhizal ascomycete Sphaerosporella brunnea.</title>
        <authorList>
            <consortium name="DOE Joint Genome Institute"/>
            <person name="Benucci G.M."/>
            <person name="Marozzi G."/>
            <person name="Antonielli L."/>
            <person name="Sanchez S."/>
            <person name="Marco P."/>
            <person name="Wang X."/>
            <person name="Falini L.B."/>
            <person name="Barry K."/>
            <person name="Haridas S."/>
            <person name="Lipzen A."/>
            <person name="Labutti K."/>
            <person name="Grigoriev I.V."/>
            <person name="Murat C."/>
            <person name="Martin F."/>
            <person name="Albertini E."/>
            <person name="Donnini D."/>
            <person name="Bonito G."/>
        </authorList>
    </citation>
    <scope>NUCLEOTIDE SEQUENCE [LARGE SCALE GENOMIC DNA]</scope>
    <source>
        <strain evidence="2 3">Sb_GMNB300</strain>
    </source>
</reference>
<dbReference type="InParanoid" id="A0A5J5F2R4"/>
<sequence>MELYGKKYQFVAVGTGTSPPTPSRGGRVIILTFRPNSGSKFDVRRRFQVLCSEPVRSLAPYGNNSLVYCSGNKLYLKALNIETKKLDLVAEAKLRSPAVYISVKEPFIYLSCAQDSVLVVKFDDGKLVECFSDEVARNGFHHTNLLKDLIIATDKNYSVIGLWQPQNNCAFQSLGTVFEAELKSSVSRVRRGFCRPPWVPRDRLLPGVISDHENIIAAGVDGSFYQLTVINQKALQLLRTIHDVFHGGLMGMDEILHSAKPDPRKAHVDGDVLASVVELGPHWLKEAVTTAEERHPFAAFGGDKFAVLAREVLQLSDEEDVDLCEAVLKWMDELVNDAVL</sequence>
<accession>A0A5J5F2R4</accession>
<keyword evidence="3" id="KW-1185">Reference proteome</keyword>
<dbReference type="Pfam" id="PF03178">
    <property type="entry name" value="CPSF_A"/>
    <property type="match status" value="1"/>
</dbReference>
<proteinExistence type="predicted"/>
<dbReference type="InterPro" id="IPR011048">
    <property type="entry name" value="Haem_d1_sf"/>
</dbReference>
<evidence type="ECO:0000313" key="3">
    <source>
        <dbReference type="Proteomes" id="UP000326924"/>
    </source>
</evidence>
<evidence type="ECO:0000259" key="1">
    <source>
        <dbReference type="Pfam" id="PF03178"/>
    </source>
</evidence>
<dbReference type="GO" id="GO:0005634">
    <property type="term" value="C:nucleus"/>
    <property type="evidence" value="ECO:0007669"/>
    <property type="project" value="InterPro"/>
</dbReference>
<dbReference type="Proteomes" id="UP000326924">
    <property type="component" value="Unassembled WGS sequence"/>
</dbReference>
<dbReference type="SUPFAM" id="SSF51004">
    <property type="entry name" value="C-terminal (heme d1) domain of cytochrome cd1-nitrite reductase"/>
    <property type="match status" value="1"/>
</dbReference>
<name>A0A5J5F2R4_9PEZI</name>
<protein>
    <recommendedName>
        <fullName evidence="1">RSE1/DDB1/CPSF1 C-terminal domain-containing protein</fullName>
    </recommendedName>
</protein>
<evidence type="ECO:0000313" key="2">
    <source>
        <dbReference type="EMBL" id="KAA8910551.1"/>
    </source>
</evidence>
<gene>
    <name evidence="2" type="ORF">FN846DRAFT_535521</name>
</gene>
<dbReference type="InterPro" id="IPR004871">
    <property type="entry name" value="RSE1/DDB1/CPSF1_C"/>
</dbReference>
<feature type="domain" description="RSE1/DDB1/CPSF1 C-terminal" evidence="1">
    <location>
        <begin position="6"/>
        <end position="242"/>
    </location>
</feature>
<dbReference type="InterPro" id="IPR015943">
    <property type="entry name" value="WD40/YVTN_repeat-like_dom_sf"/>
</dbReference>
<dbReference type="GO" id="GO:0003676">
    <property type="term" value="F:nucleic acid binding"/>
    <property type="evidence" value="ECO:0007669"/>
    <property type="project" value="InterPro"/>
</dbReference>